<gene>
    <name evidence="8" type="ORF">DLK05_08145</name>
</gene>
<dbReference type="EMBL" id="RJJX01000008">
    <property type="protein sequence ID" value="RUT78534.1"/>
    <property type="molecule type" value="Genomic_DNA"/>
</dbReference>
<keyword evidence="3 5" id="KW-1133">Transmembrane helix</keyword>
<evidence type="ECO:0000256" key="5">
    <source>
        <dbReference type="SAM" id="Phobius"/>
    </source>
</evidence>
<dbReference type="GO" id="GO:0006508">
    <property type="term" value="P:proteolysis"/>
    <property type="evidence" value="ECO:0007669"/>
    <property type="project" value="UniProtKB-KW"/>
</dbReference>
<evidence type="ECO:0000259" key="7">
    <source>
        <dbReference type="Pfam" id="PF24961"/>
    </source>
</evidence>
<comment type="caution">
    <text evidence="8">The sequence shown here is derived from an EMBL/GenBank/DDBJ whole genome shotgun (WGS) entry which is preliminary data.</text>
</comment>
<dbReference type="RefSeq" id="WP_127343490.1">
    <property type="nucleotide sequence ID" value="NZ_RJJX01000008.1"/>
</dbReference>
<dbReference type="GO" id="GO:0005886">
    <property type="term" value="C:plasma membrane"/>
    <property type="evidence" value="ECO:0007669"/>
    <property type="project" value="TreeGrafter"/>
</dbReference>
<keyword evidence="9" id="KW-1185">Reference proteome</keyword>
<feature type="transmembrane region" description="Helical" evidence="5">
    <location>
        <begin position="6"/>
        <end position="24"/>
    </location>
</feature>
<feature type="transmembrane region" description="Helical" evidence="5">
    <location>
        <begin position="52"/>
        <end position="73"/>
    </location>
</feature>
<evidence type="ECO:0000313" key="8">
    <source>
        <dbReference type="EMBL" id="RUT78534.1"/>
    </source>
</evidence>
<dbReference type="OrthoDB" id="1120520at2"/>
<dbReference type="AlphaFoldDB" id="A0A434AVY6"/>
<name>A0A434AVY6_9BACT</name>
<evidence type="ECO:0000256" key="1">
    <source>
        <dbReference type="ARBA" id="ARBA00004141"/>
    </source>
</evidence>
<keyword evidence="2 5" id="KW-0812">Transmembrane</keyword>
<accession>A0A434AVY6</accession>
<dbReference type="PANTHER" id="PTHR33507">
    <property type="entry name" value="INNER MEMBRANE PROTEIN YBBJ"/>
    <property type="match status" value="1"/>
</dbReference>
<keyword evidence="4 5" id="KW-0472">Membrane</keyword>
<protein>
    <submittedName>
        <fullName evidence="8">Serine protease</fullName>
    </submittedName>
</protein>
<dbReference type="Proteomes" id="UP000282985">
    <property type="component" value="Unassembled WGS sequence"/>
</dbReference>
<dbReference type="PANTHER" id="PTHR33507:SF3">
    <property type="entry name" value="INNER MEMBRANE PROTEIN YBBJ"/>
    <property type="match status" value="1"/>
</dbReference>
<reference evidence="8 9" key="1">
    <citation type="submission" date="2018-11" db="EMBL/GenBank/DDBJ databases">
        <title>Parancylomarina longa gen. nov., sp. nov., isolated from sediments of southern Okinawa.</title>
        <authorList>
            <person name="Fu T."/>
        </authorList>
    </citation>
    <scope>NUCLEOTIDE SEQUENCE [LARGE SCALE GENOMIC DNA]</scope>
    <source>
        <strain evidence="8 9">T3-2 S1-C</strain>
    </source>
</reference>
<evidence type="ECO:0000256" key="3">
    <source>
        <dbReference type="ARBA" id="ARBA00022989"/>
    </source>
</evidence>
<organism evidence="8 9">
    <name type="scientific">Ancylomarina longa</name>
    <dbReference type="NCBI Taxonomy" id="2487017"/>
    <lineage>
        <taxon>Bacteria</taxon>
        <taxon>Pseudomonadati</taxon>
        <taxon>Bacteroidota</taxon>
        <taxon>Bacteroidia</taxon>
        <taxon>Marinilabiliales</taxon>
        <taxon>Marinifilaceae</taxon>
        <taxon>Ancylomarina</taxon>
    </lineage>
</organism>
<evidence type="ECO:0000256" key="4">
    <source>
        <dbReference type="ARBA" id="ARBA00023136"/>
    </source>
</evidence>
<comment type="subcellular location">
    <subcellularLocation>
        <location evidence="1">Membrane</location>
        <topology evidence="1">Multi-pass membrane protein</topology>
    </subcellularLocation>
</comment>
<keyword evidence="8" id="KW-0378">Hydrolase</keyword>
<dbReference type="InterPro" id="IPR056739">
    <property type="entry name" value="NfeD_membrane"/>
</dbReference>
<evidence type="ECO:0000313" key="9">
    <source>
        <dbReference type="Proteomes" id="UP000282985"/>
    </source>
</evidence>
<evidence type="ECO:0000256" key="2">
    <source>
        <dbReference type="ARBA" id="ARBA00022692"/>
    </source>
</evidence>
<keyword evidence="8" id="KW-0645">Protease</keyword>
<dbReference type="InterPro" id="IPR052165">
    <property type="entry name" value="Membrane_assoc_protease"/>
</dbReference>
<dbReference type="Pfam" id="PF24961">
    <property type="entry name" value="NfeD_membrane"/>
    <property type="match status" value="1"/>
</dbReference>
<feature type="domain" description="NfeD-like C-terminal" evidence="6">
    <location>
        <begin position="99"/>
        <end position="153"/>
    </location>
</feature>
<dbReference type="InterPro" id="IPR002810">
    <property type="entry name" value="NfeD-like_C"/>
</dbReference>
<dbReference type="Gene3D" id="2.40.50.140">
    <property type="entry name" value="Nucleic acid-binding proteins"/>
    <property type="match status" value="1"/>
</dbReference>
<feature type="domain" description="NfeD integral membrane" evidence="7">
    <location>
        <begin position="6"/>
        <end position="73"/>
    </location>
</feature>
<dbReference type="GO" id="GO:0008233">
    <property type="term" value="F:peptidase activity"/>
    <property type="evidence" value="ECO:0007669"/>
    <property type="project" value="UniProtKB-KW"/>
</dbReference>
<proteinExistence type="predicted"/>
<dbReference type="Pfam" id="PF01957">
    <property type="entry name" value="NfeD"/>
    <property type="match status" value="1"/>
</dbReference>
<sequence>MTIFIIVLLIVFGIVLLLLEFLVIPGITLAALAGILMIGGGIYLSYEHYGNLIGNITVLSTLILSVSILALALKSKTWNRIKLQTEVDSKITKDEVDDIVIGDQGLSVSRLAPMGKIKVNKKILEAKSTGVYIDEKTKVEVVGIIDKIIIVKPI</sequence>
<dbReference type="InterPro" id="IPR012340">
    <property type="entry name" value="NA-bd_OB-fold"/>
</dbReference>
<evidence type="ECO:0000259" key="6">
    <source>
        <dbReference type="Pfam" id="PF01957"/>
    </source>
</evidence>